<dbReference type="EMBL" id="CAACVR010000075">
    <property type="protein sequence ID" value="VEU24249.1"/>
    <property type="molecule type" value="Genomic_DNA"/>
</dbReference>
<dbReference type="InParanoid" id="A0A448YTK4"/>
<gene>
    <name evidence="3" type="ORF">BRENAR_LOCUS4977</name>
</gene>
<evidence type="ECO:0000256" key="1">
    <source>
        <dbReference type="SAM" id="MobiDB-lite"/>
    </source>
</evidence>
<protein>
    <submittedName>
        <fullName evidence="3">DEKNAAC105348</fullName>
    </submittedName>
</protein>
<evidence type="ECO:0000313" key="3">
    <source>
        <dbReference type="EMBL" id="VEU24249.1"/>
    </source>
</evidence>
<keyword evidence="2" id="KW-0812">Transmembrane</keyword>
<name>A0A448YTK4_BRENA</name>
<evidence type="ECO:0000313" key="4">
    <source>
        <dbReference type="Proteomes" id="UP000290900"/>
    </source>
</evidence>
<dbReference type="InterPro" id="IPR037504">
    <property type="entry name" value="PSI_induc_2"/>
</dbReference>
<feature type="region of interest" description="Disordered" evidence="1">
    <location>
        <begin position="104"/>
        <end position="132"/>
    </location>
</feature>
<keyword evidence="2" id="KW-0472">Membrane</keyword>
<dbReference type="GO" id="GO:0005935">
    <property type="term" value="C:cellular bud neck"/>
    <property type="evidence" value="ECO:0007669"/>
    <property type="project" value="TreeGrafter"/>
</dbReference>
<proteinExistence type="predicted"/>
<organism evidence="3 4">
    <name type="scientific">Brettanomyces naardenensis</name>
    <name type="common">Yeast</name>
    <dbReference type="NCBI Taxonomy" id="13370"/>
    <lineage>
        <taxon>Eukaryota</taxon>
        <taxon>Fungi</taxon>
        <taxon>Dikarya</taxon>
        <taxon>Ascomycota</taxon>
        <taxon>Saccharomycotina</taxon>
        <taxon>Pichiomycetes</taxon>
        <taxon>Pichiales</taxon>
        <taxon>Pichiaceae</taxon>
        <taxon>Brettanomyces</taxon>
    </lineage>
</organism>
<keyword evidence="2" id="KW-1133">Transmembrane helix</keyword>
<dbReference type="AlphaFoldDB" id="A0A448YTK4"/>
<feature type="transmembrane region" description="Helical" evidence="2">
    <location>
        <begin position="53"/>
        <end position="73"/>
    </location>
</feature>
<accession>A0A448YTK4</accession>
<dbReference type="Proteomes" id="UP000290900">
    <property type="component" value="Unassembled WGS sequence"/>
</dbReference>
<keyword evidence="4" id="KW-1185">Reference proteome</keyword>
<dbReference type="OrthoDB" id="3980401at2759"/>
<evidence type="ECO:0000256" key="2">
    <source>
        <dbReference type="SAM" id="Phobius"/>
    </source>
</evidence>
<dbReference type="PANTHER" id="PTHR40018:SF1">
    <property type="entry name" value="[PSI+] INDUCTION PROTEIN 2"/>
    <property type="match status" value="1"/>
</dbReference>
<reference evidence="3 4" key="1">
    <citation type="submission" date="2018-12" db="EMBL/GenBank/DDBJ databases">
        <authorList>
            <person name="Tiukova I."/>
            <person name="Dainat J."/>
        </authorList>
    </citation>
    <scope>NUCLEOTIDE SEQUENCE [LARGE SCALE GENOMIC DNA]</scope>
</reference>
<dbReference type="PANTHER" id="PTHR40018">
    <property type="entry name" value="[PSI+] INDUCTION PROTEIN 2"/>
    <property type="match status" value="1"/>
</dbReference>
<dbReference type="GO" id="GO:0005886">
    <property type="term" value="C:plasma membrane"/>
    <property type="evidence" value="ECO:0007669"/>
    <property type="project" value="TreeGrafter"/>
</dbReference>
<sequence>MIIPQFIRENAFLFDSNALCPAAVASDFTSILLKRNDLQNAQNKWDQCMDKKWCKIVAIVCICIGGLIVLWLISMICSMICCGANCARSICWCCQCDSCCSGRRNRAPPPPPPPPRDSRGDAYNNPNMYYHPQNEYNKQQQQYYYA</sequence>